<feature type="region of interest" description="Disordered" evidence="1">
    <location>
        <begin position="220"/>
        <end position="245"/>
    </location>
</feature>
<protein>
    <recommendedName>
        <fullName evidence="5">Type IX secretion system membrane protein PorP/SprF</fullName>
    </recommendedName>
</protein>
<dbReference type="NCBIfam" id="TIGR03519">
    <property type="entry name" value="T9SS_PorP_fam"/>
    <property type="match status" value="1"/>
</dbReference>
<dbReference type="Pfam" id="PF11751">
    <property type="entry name" value="PorP_SprF"/>
    <property type="match status" value="1"/>
</dbReference>
<dbReference type="EMBL" id="CAKLPZ010000003">
    <property type="protein sequence ID" value="CAH1001577.1"/>
    <property type="molecule type" value="Genomic_DNA"/>
</dbReference>
<organism evidence="3 4">
    <name type="scientific">Neolewinella maritima</name>
    <dbReference type="NCBI Taxonomy" id="1383882"/>
    <lineage>
        <taxon>Bacteria</taxon>
        <taxon>Pseudomonadati</taxon>
        <taxon>Bacteroidota</taxon>
        <taxon>Saprospiria</taxon>
        <taxon>Saprospirales</taxon>
        <taxon>Lewinellaceae</taxon>
        <taxon>Neolewinella</taxon>
    </lineage>
</organism>
<sequence>MRSILYPLALLFLLATVRLQGQDTHFTLHDYNPLWLNPAQTGAFSGSARVGGIYRGQWYTLNGLSTPSAYVDAPVVRGFRKNDWIGAGANLISDRAGAGGDLTLKSNYFGFSAAYHLALDDNRRNVFTLGAQYGSTSYSLDVSNPVLVQQLTIDPGLGGGGQTQGEFQPQGMGGAGGDGESYTDINAGVMLRSVLDPDKNNLLEVGISLIHLNGPKRNSLLPMSNDTTGIDTLVSGPRAGDDERRRRGTLHGHARLDLELSEKWRFQPSVFVQNSAGVTAASVQAWGSRSLKPNVNLRLGLGYRTGDAAQVLVGIDYEQLRAALSYDITLSDARTVTNYQGGFELSAAYIINIYKKPTVVPTMLCPKI</sequence>
<feature type="chain" id="PRO_5045866049" description="Type IX secretion system membrane protein PorP/SprF" evidence="2">
    <location>
        <begin position="22"/>
        <end position="368"/>
    </location>
</feature>
<evidence type="ECO:0000313" key="3">
    <source>
        <dbReference type="EMBL" id="CAH1001577.1"/>
    </source>
</evidence>
<feature type="signal peptide" evidence="2">
    <location>
        <begin position="1"/>
        <end position="21"/>
    </location>
</feature>
<keyword evidence="2" id="KW-0732">Signal</keyword>
<evidence type="ECO:0000256" key="1">
    <source>
        <dbReference type="SAM" id="MobiDB-lite"/>
    </source>
</evidence>
<accession>A0ABN8F9D8</accession>
<comment type="caution">
    <text evidence="3">The sequence shown here is derived from an EMBL/GenBank/DDBJ whole genome shotgun (WGS) entry which is preliminary data.</text>
</comment>
<proteinExistence type="predicted"/>
<feature type="compositionally biased region" description="Polar residues" evidence="1">
    <location>
        <begin position="221"/>
        <end position="230"/>
    </location>
</feature>
<evidence type="ECO:0008006" key="5">
    <source>
        <dbReference type="Google" id="ProtNLM"/>
    </source>
</evidence>
<gene>
    <name evidence="3" type="ORF">LEM8419_02480</name>
</gene>
<evidence type="ECO:0000256" key="2">
    <source>
        <dbReference type="SAM" id="SignalP"/>
    </source>
</evidence>
<name>A0ABN8F9D8_9BACT</name>
<keyword evidence="4" id="KW-1185">Reference proteome</keyword>
<dbReference type="Proteomes" id="UP000837803">
    <property type="component" value="Unassembled WGS sequence"/>
</dbReference>
<reference evidence="3" key="1">
    <citation type="submission" date="2021-12" db="EMBL/GenBank/DDBJ databases">
        <authorList>
            <person name="Rodrigo-Torres L."/>
            <person name="Arahal R. D."/>
            <person name="Lucena T."/>
        </authorList>
    </citation>
    <scope>NUCLEOTIDE SEQUENCE</scope>
    <source>
        <strain evidence="3">CECT 8419</strain>
    </source>
</reference>
<evidence type="ECO:0000313" key="4">
    <source>
        <dbReference type="Proteomes" id="UP000837803"/>
    </source>
</evidence>
<dbReference type="RefSeq" id="WP_238751427.1">
    <property type="nucleotide sequence ID" value="NZ_CAKLPZ010000003.1"/>
</dbReference>
<dbReference type="InterPro" id="IPR019861">
    <property type="entry name" value="PorP/SprF_Bacteroidetes"/>
</dbReference>